<feature type="compositionally biased region" description="Gly residues" evidence="1">
    <location>
        <begin position="388"/>
        <end position="398"/>
    </location>
</feature>
<proteinExistence type="predicted"/>
<feature type="transmembrane region" description="Helical" evidence="2">
    <location>
        <begin position="520"/>
        <end position="541"/>
    </location>
</feature>
<comment type="caution">
    <text evidence="3">The sequence shown here is derived from an EMBL/GenBank/DDBJ whole genome shotgun (WGS) entry which is preliminary data.</text>
</comment>
<sequence length="728" mass="79940">MDSGDVAAVPQASYHIEVSSADGSTPPAESVQSPPPSSGGAARSVVVLRAGSDGGEARGVKYVLTGATARQGAAVGVTPVKSPAVGRPPSGQATSAARARQILKKRHDLSMAEKKYTKMLHPDLNASGAELGDGAQSGSAPVMICEPEPEAGVQQGQARTLFFVAKPPEEAIKEEQDAVQEEAEAPVPQLPDGPAPSTDDPADELGVLRRLARFKLSERYEILPAASLEDAEEIMHRLRVQNLALKTEMVRLATEFERHDDEHGLRSRRGRKKRTTIVAVDRLRELEKIEAGMHTLFTPSQVKTLSRDYKKNSVQWRDEDFRRALGLLEHSNQHTFNYVRKVMNIPLPSIGTLKLRCPSQPELHVRLEAALRERGDMGRSGRRMSGHGAVGDAGDGVGGEHAYPEMQTDDGRQEDDWIAVTPTRGILKRKRSSGGAASARKVTHQDEEVVFMILLISSVDILFAFDTPRLLCSVLRSVSMGLFGGFKVSAFFLALEQYIAVVCALHHFTIMSRWVNRMNALTWFYIFTLASAGLVCDHLGLETIADFDIRVFGTDHQIRGCDWTKIPNAYMVGVQACVSLFSVLTCALLLYTAVQGWRHERRIAKGDVSRQTQRFMLRFKSFKRIIKLLVVFLLIDIIGTAIHIASRSFALPSAFESITNSGRILCLLVEYWAYGVSNTIMRKAMKSFLGLRQRTVEPPVPPSAPEPTPRHIPFGPLVLADLEAASGN</sequence>
<feature type="transmembrane region" description="Helical" evidence="2">
    <location>
        <begin position="572"/>
        <end position="594"/>
    </location>
</feature>
<dbReference type="EMBL" id="VIIS01000572">
    <property type="protein sequence ID" value="KAF0307422.1"/>
    <property type="molecule type" value="Genomic_DNA"/>
</dbReference>
<feature type="transmembrane region" description="Helical" evidence="2">
    <location>
        <begin position="625"/>
        <end position="646"/>
    </location>
</feature>
<feature type="region of interest" description="Disordered" evidence="1">
    <location>
        <begin position="171"/>
        <end position="204"/>
    </location>
</feature>
<feature type="region of interest" description="Disordered" evidence="1">
    <location>
        <begin position="1"/>
        <end position="44"/>
    </location>
</feature>
<feature type="transmembrane region" description="Helical" evidence="2">
    <location>
        <begin position="658"/>
        <end position="676"/>
    </location>
</feature>
<feature type="transmembrane region" description="Helical" evidence="2">
    <location>
        <begin position="485"/>
        <end position="508"/>
    </location>
</feature>
<dbReference type="OrthoDB" id="7331812at2759"/>
<evidence type="ECO:0000313" key="4">
    <source>
        <dbReference type="Proteomes" id="UP000440578"/>
    </source>
</evidence>
<reference evidence="3 4" key="1">
    <citation type="submission" date="2019-07" db="EMBL/GenBank/DDBJ databases">
        <title>Draft genome assembly of a fouling barnacle, Amphibalanus amphitrite (Darwin, 1854): The first reference genome for Thecostraca.</title>
        <authorList>
            <person name="Kim W."/>
        </authorList>
    </citation>
    <scope>NUCLEOTIDE SEQUENCE [LARGE SCALE GENOMIC DNA]</scope>
    <source>
        <strain evidence="3">SNU_AA5</strain>
        <tissue evidence="3">Soma without cirri and trophi</tissue>
    </source>
</reference>
<gene>
    <name evidence="3" type="ORF">FJT64_021236</name>
</gene>
<name>A0A6A4WYN4_AMPAM</name>
<accession>A0A6A4WYN4</accession>
<evidence type="ECO:0000256" key="1">
    <source>
        <dbReference type="SAM" id="MobiDB-lite"/>
    </source>
</evidence>
<dbReference type="SUPFAM" id="SSF81321">
    <property type="entry name" value="Family A G protein-coupled receptor-like"/>
    <property type="match status" value="1"/>
</dbReference>
<evidence type="ECO:0000256" key="2">
    <source>
        <dbReference type="SAM" id="Phobius"/>
    </source>
</evidence>
<feature type="region of interest" description="Disordered" evidence="1">
    <location>
        <begin position="79"/>
        <end position="98"/>
    </location>
</feature>
<dbReference type="AlphaFoldDB" id="A0A6A4WYN4"/>
<keyword evidence="2" id="KW-1133">Transmembrane helix</keyword>
<organism evidence="3 4">
    <name type="scientific">Amphibalanus amphitrite</name>
    <name type="common">Striped barnacle</name>
    <name type="synonym">Balanus amphitrite</name>
    <dbReference type="NCBI Taxonomy" id="1232801"/>
    <lineage>
        <taxon>Eukaryota</taxon>
        <taxon>Metazoa</taxon>
        <taxon>Ecdysozoa</taxon>
        <taxon>Arthropoda</taxon>
        <taxon>Crustacea</taxon>
        <taxon>Multicrustacea</taxon>
        <taxon>Cirripedia</taxon>
        <taxon>Thoracica</taxon>
        <taxon>Thoracicalcarea</taxon>
        <taxon>Balanomorpha</taxon>
        <taxon>Balanoidea</taxon>
        <taxon>Balanidae</taxon>
        <taxon>Amphibalaninae</taxon>
        <taxon>Amphibalanus</taxon>
    </lineage>
</organism>
<evidence type="ECO:0000313" key="3">
    <source>
        <dbReference type="EMBL" id="KAF0307422.1"/>
    </source>
</evidence>
<keyword evidence="2" id="KW-0812">Transmembrane</keyword>
<protein>
    <submittedName>
        <fullName evidence="3">Uncharacterized protein</fullName>
    </submittedName>
</protein>
<dbReference type="Proteomes" id="UP000440578">
    <property type="component" value="Unassembled WGS sequence"/>
</dbReference>
<dbReference type="Gene3D" id="1.20.1070.10">
    <property type="entry name" value="Rhodopsin 7-helix transmembrane proteins"/>
    <property type="match status" value="1"/>
</dbReference>
<keyword evidence="4" id="KW-1185">Reference proteome</keyword>
<feature type="region of interest" description="Disordered" evidence="1">
    <location>
        <begin position="377"/>
        <end position="398"/>
    </location>
</feature>
<keyword evidence="2" id="KW-0472">Membrane</keyword>